<dbReference type="EMBL" id="LAZR01002716">
    <property type="protein sequence ID" value="KKN26460.1"/>
    <property type="molecule type" value="Genomic_DNA"/>
</dbReference>
<gene>
    <name evidence="1" type="ORF">LCGC14_0874320</name>
</gene>
<reference evidence="1" key="1">
    <citation type="journal article" date="2015" name="Nature">
        <title>Complex archaea that bridge the gap between prokaryotes and eukaryotes.</title>
        <authorList>
            <person name="Spang A."/>
            <person name="Saw J.H."/>
            <person name="Jorgensen S.L."/>
            <person name="Zaremba-Niedzwiedzka K."/>
            <person name="Martijn J."/>
            <person name="Lind A.E."/>
            <person name="van Eijk R."/>
            <person name="Schleper C."/>
            <person name="Guy L."/>
            <person name="Ettema T.J."/>
        </authorList>
    </citation>
    <scope>NUCLEOTIDE SEQUENCE</scope>
</reference>
<dbReference type="AlphaFoldDB" id="A0A0F9P3Q8"/>
<name>A0A0F9P3Q8_9ZZZZ</name>
<comment type="caution">
    <text evidence="1">The sequence shown here is derived from an EMBL/GenBank/DDBJ whole genome shotgun (WGS) entry which is preliminary data.</text>
</comment>
<proteinExistence type="predicted"/>
<sequence>MTAPVPKQLWQQFYRAQFETAFGAGGGSVDWNIGGNGGGATGWRDLAVIPGTVGITPTEAQIFMANAAGKRPLNQQPPVPGAYDVTGSFEMPVLPELIYPIFRSIMGGVSNVETAGSAALVATAFASVATLDTQPDGTEMLKLVIASSTGAAGAAFNVIQSAVTVETITIGDNAGSVDGDYYTKGAYDGSVNPITLSVDGTVTSGMVTISGVDKVTNTFTMATTNPFMKIEEAGQPKSASNSSFYTGAAFKDVTLAFDRTASDGLLMATPTFTSKFPTFATAGTYANDAALFYHPLGGWTASLTKDGSAFDKVQSASLIIDGGTVLFPVTSGDQDPAGGSFADQQVSGTFTILPEDATEWNDFVGQTAGDYHLIFTSPNFIVDTDPWLITIEMTALHLETYVEN</sequence>
<protein>
    <submittedName>
        <fullName evidence="1">Uncharacterized protein</fullName>
    </submittedName>
</protein>
<accession>A0A0F9P3Q8</accession>
<organism evidence="1">
    <name type="scientific">marine sediment metagenome</name>
    <dbReference type="NCBI Taxonomy" id="412755"/>
    <lineage>
        <taxon>unclassified sequences</taxon>
        <taxon>metagenomes</taxon>
        <taxon>ecological metagenomes</taxon>
    </lineage>
</organism>
<feature type="non-terminal residue" evidence="1">
    <location>
        <position position="404"/>
    </location>
</feature>
<evidence type="ECO:0000313" key="1">
    <source>
        <dbReference type="EMBL" id="KKN26460.1"/>
    </source>
</evidence>